<evidence type="ECO:0000313" key="3">
    <source>
        <dbReference type="EMBL" id="OZI50774.1"/>
    </source>
</evidence>
<dbReference type="EMBL" id="NEVQ01000022">
    <property type="protein sequence ID" value="OZI50774.1"/>
    <property type="molecule type" value="Genomic_DNA"/>
</dbReference>
<gene>
    <name evidence="3" type="ORF">CAL20_23395</name>
</gene>
<dbReference type="InterPro" id="IPR054384">
    <property type="entry name" value="SecDF_P1_head"/>
</dbReference>
<accession>A0A261TM96</accession>
<dbReference type="Proteomes" id="UP000216885">
    <property type="component" value="Unassembled WGS sequence"/>
</dbReference>
<keyword evidence="1" id="KW-0732">Signal</keyword>
<organism evidence="3 4">
    <name type="scientific">Bordetella genomosp. 4</name>
    <dbReference type="NCBI Taxonomy" id="463044"/>
    <lineage>
        <taxon>Bacteria</taxon>
        <taxon>Pseudomonadati</taxon>
        <taxon>Pseudomonadota</taxon>
        <taxon>Betaproteobacteria</taxon>
        <taxon>Burkholderiales</taxon>
        <taxon>Alcaligenaceae</taxon>
        <taxon>Bordetella</taxon>
    </lineage>
</organism>
<comment type="caution">
    <text evidence="3">The sequence shown here is derived from an EMBL/GenBank/DDBJ whole genome shotgun (WGS) entry which is preliminary data.</text>
</comment>
<evidence type="ECO:0000313" key="4">
    <source>
        <dbReference type="Proteomes" id="UP000216885"/>
    </source>
</evidence>
<evidence type="ECO:0000256" key="1">
    <source>
        <dbReference type="SAM" id="SignalP"/>
    </source>
</evidence>
<feature type="chain" id="PRO_5012288965" description="SecDF P1 head subdomain domain-containing protein" evidence="1">
    <location>
        <begin position="19"/>
        <end position="121"/>
    </location>
</feature>
<keyword evidence="4" id="KW-1185">Reference proteome</keyword>
<feature type="signal peptide" evidence="1">
    <location>
        <begin position="1"/>
        <end position="18"/>
    </location>
</feature>
<reference evidence="3 4" key="1">
    <citation type="submission" date="2017-05" db="EMBL/GenBank/DDBJ databases">
        <title>Complete and WGS of Bordetella genogroups.</title>
        <authorList>
            <person name="Spilker T."/>
            <person name="LiPuma J."/>
        </authorList>
    </citation>
    <scope>NUCLEOTIDE SEQUENCE [LARGE SCALE GENOMIC DNA]</scope>
    <source>
        <strain evidence="3 4">AU9919</strain>
    </source>
</reference>
<dbReference type="AlphaFoldDB" id="A0A261TM96"/>
<name>A0A261TM96_9BORD</name>
<feature type="domain" description="SecDF P1 head subdomain" evidence="2">
    <location>
        <begin position="25"/>
        <end position="113"/>
    </location>
</feature>
<proteinExistence type="predicted"/>
<evidence type="ECO:0000259" key="2">
    <source>
        <dbReference type="Pfam" id="PF22599"/>
    </source>
</evidence>
<protein>
    <recommendedName>
        <fullName evidence="2">SecDF P1 head subdomain domain-containing protein</fullName>
    </recommendedName>
</protein>
<dbReference type="Pfam" id="PF22599">
    <property type="entry name" value="SecDF_P1_head"/>
    <property type="match status" value="1"/>
</dbReference>
<dbReference type="Gene3D" id="3.30.1360.200">
    <property type="match status" value="1"/>
</dbReference>
<sequence>MIGLIAGFALTCSVAAHAETVRIPVQSAAVAHDDVTNQDFVDVKLTPEGQRNLAAFTRDRVGKMIHIRADDVMLTSPTVMSPIEGGALRLSPGVDGFGGMSAQQIAQRLSTGSTINVSDDK</sequence>